<keyword evidence="2" id="KW-1185">Reference proteome</keyword>
<dbReference type="RefSeq" id="WP_103287398.1">
    <property type="nucleotide sequence ID" value="NZ_LT981265.1"/>
</dbReference>
<organism evidence="1 2">
    <name type="scientific">Candidatus Nitrosocaldus cavascurensis</name>
    <dbReference type="NCBI Taxonomy" id="2058097"/>
    <lineage>
        <taxon>Archaea</taxon>
        <taxon>Nitrososphaerota</taxon>
        <taxon>Nitrososphaeria</taxon>
        <taxon>Candidatus Nitrosocaldales</taxon>
        <taxon>Candidatus Nitrosocaldaceae</taxon>
        <taxon>Candidatus Nitrosocaldus</taxon>
    </lineage>
</organism>
<accession>A0A2K5AQB2</accession>
<name>A0A2K5AQB2_9ARCH</name>
<dbReference type="GeneID" id="41594697"/>
<dbReference type="Proteomes" id="UP000236248">
    <property type="component" value="Chromosome NCAV"/>
</dbReference>
<sequence length="74" mass="8629">MVVSMHILDEDLRIQMAYILGVLVGKGLDDPKAICMLLKEWVRINEPEVEDKDVTTTIAEIVQVVKRIERWRYC</sequence>
<dbReference type="EMBL" id="LT981265">
    <property type="protein sequence ID" value="SPC33807.1"/>
    <property type="molecule type" value="Genomic_DNA"/>
</dbReference>
<gene>
    <name evidence="1" type="ORF">NCAV_0615</name>
</gene>
<proteinExistence type="predicted"/>
<evidence type="ECO:0000313" key="1">
    <source>
        <dbReference type="EMBL" id="SPC33807.1"/>
    </source>
</evidence>
<dbReference type="AlphaFoldDB" id="A0A2K5AQB2"/>
<protein>
    <submittedName>
        <fullName evidence="1">Uncharacterized protein</fullName>
    </submittedName>
</protein>
<dbReference type="KEGG" id="ncv:NCAV_0615"/>
<evidence type="ECO:0000313" key="2">
    <source>
        <dbReference type="Proteomes" id="UP000236248"/>
    </source>
</evidence>
<reference evidence="2" key="1">
    <citation type="submission" date="2018-01" db="EMBL/GenBank/DDBJ databases">
        <authorList>
            <person name="Kerou L M."/>
        </authorList>
    </citation>
    <scope>NUCLEOTIDE SEQUENCE [LARGE SCALE GENOMIC DNA]</scope>
    <source>
        <strain evidence="2">SCU2</strain>
    </source>
</reference>